<evidence type="ECO:0000313" key="2">
    <source>
        <dbReference type="Proteomes" id="UP001497644"/>
    </source>
</evidence>
<organism evidence="1 2">
    <name type="scientific">Lasius platythorax</name>
    <dbReference type="NCBI Taxonomy" id="488582"/>
    <lineage>
        <taxon>Eukaryota</taxon>
        <taxon>Metazoa</taxon>
        <taxon>Ecdysozoa</taxon>
        <taxon>Arthropoda</taxon>
        <taxon>Hexapoda</taxon>
        <taxon>Insecta</taxon>
        <taxon>Pterygota</taxon>
        <taxon>Neoptera</taxon>
        <taxon>Endopterygota</taxon>
        <taxon>Hymenoptera</taxon>
        <taxon>Apocrita</taxon>
        <taxon>Aculeata</taxon>
        <taxon>Formicoidea</taxon>
        <taxon>Formicidae</taxon>
        <taxon>Formicinae</taxon>
        <taxon>Lasius</taxon>
        <taxon>Lasius</taxon>
    </lineage>
</organism>
<proteinExistence type="predicted"/>
<dbReference type="EMBL" id="OZ034826">
    <property type="protein sequence ID" value="CAL1682205.1"/>
    <property type="molecule type" value="Genomic_DNA"/>
</dbReference>
<protein>
    <submittedName>
        <fullName evidence="1">Uncharacterized protein</fullName>
    </submittedName>
</protein>
<reference evidence="1" key="1">
    <citation type="submission" date="2024-04" db="EMBL/GenBank/DDBJ databases">
        <authorList>
            <consortium name="Molecular Ecology Group"/>
        </authorList>
    </citation>
    <scope>NUCLEOTIDE SEQUENCE</scope>
</reference>
<evidence type="ECO:0000313" key="1">
    <source>
        <dbReference type="EMBL" id="CAL1682205.1"/>
    </source>
</evidence>
<name>A0AAV2NPN4_9HYME</name>
<accession>A0AAV2NPN4</accession>
<gene>
    <name evidence="1" type="ORF">LPLAT_LOCUS8063</name>
</gene>
<keyword evidence="2" id="KW-1185">Reference proteome</keyword>
<dbReference type="AlphaFoldDB" id="A0AAV2NPN4"/>
<dbReference type="Proteomes" id="UP001497644">
    <property type="component" value="Chromosome 3"/>
</dbReference>
<sequence>MDQATRRDGQAVRVTNPSLQLVAYYRFAKISLHSRSCATSISTLRIRIAHATWPSMRCGGAPTCTCRCVDVCVCVCVYDTYVCRYSAREKGGSTSGCVRRLSRGGKRAASLSFSLSLCQGCSPRGWRHLPPNGSRESQSFKHINTRIHSRRRATCSAIIPTGISELLRAYMRFLL</sequence>